<dbReference type="InterPro" id="IPR011990">
    <property type="entry name" value="TPR-like_helical_dom_sf"/>
</dbReference>
<dbReference type="AlphaFoldDB" id="A0A5P1FRC7"/>
<dbReference type="Gramene" id="ONK80632">
    <property type="protein sequence ID" value="ONK80632"/>
    <property type="gene ID" value="A4U43_C01F19990"/>
</dbReference>
<dbReference type="EMBL" id="CM007381">
    <property type="protein sequence ID" value="ONK80632.1"/>
    <property type="molecule type" value="Genomic_DNA"/>
</dbReference>
<keyword evidence="2" id="KW-1185">Reference proteome</keyword>
<dbReference type="Proteomes" id="UP000243459">
    <property type="component" value="Chromosome 1"/>
</dbReference>
<protein>
    <submittedName>
        <fullName evidence="1">Uncharacterized protein</fullName>
    </submittedName>
</protein>
<name>A0A5P1FRC7_ASPOF</name>
<evidence type="ECO:0000313" key="1">
    <source>
        <dbReference type="EMBL" id="ONK80632.1"/>
    </source>
</evidence>
<gene>
    <name evidence="1" type="ORF">A4U43_C01F19990</name>
</gene>
<evidence type="ECO:0000313" key="2">
    <source>
        <dbReference type="Proteomes" id="UP000243459"/>
    </source>
</evidence>
<organism evidence="1 2">
    <name type="scientific">Asparagus officinalis</name>
    <name type="common">Garden asparagus</name>
    <dbReference type="NCBI Taxonomy" id="4686"/>
    <lineage>
        <taxon>Eukaryota</taxon>
        <taxon>Viridiplantae</taxon>
        <taxon>Streptophyta</taxon>
        <taxon>Embryophyta</taxon>
        <taxon>Tracheophyta</taxon>
        <taxon>Spermatophyta</taxon>
        <taxon>Magnoliopsida</taxon>
        <taxon>Liliopsida</taxon>
        <taxon>Asparagales</taxon>
        <taxon>Asparagaceae</taxon>
        <taxon>Asparagoideae</taxon>
        <taxon>Asparagus</taxon>
    </lineage>
</organism>
<reference evidence="2" key="1">
    <citation type="journal article" date="2017" name="Nat. Commun.">
        <title>The asparagus genome sheds light on the origin and evolution of a young Y chromosome.</title>
        <authorList>
            <person name="Harkess A."/>
            <person name="Zhou J."/>
            <person name="Xu C."/>
            <person name="Bowers J.E."/>
            <person name="Van der Hulst R."/>
            <person name="Ayyampalayam S."/>
            <person name="Mercati F."/>
            <person name="Riccardi P."/>
            <person name="McKain M.R."/>
            <person name="Kakrana A."/>
            <person name="Tang H."/>
            <person name="Ray J."/>
            <person name="Groenendijk J."/>
            <person name="Arikit S."/>
            <person name="Mathioni S.M."/>
            <person name="Nakano M."/>
            <person name="Shan H."/>
            <person name="Telgmann-Rauber A."/>
            <person name="Kanno A."/>
            <person name="Yue Z."/>
            <person name="Chen H."/>
            <person name="Li W."/>
            <person name="Chen Y."/>
            <person name="Xu X."/>
            <person name="Zhang Y."/>
            <person name="Luo S."/>
            <person name="Chen H."/>
            <person name="Gao J."/>
            <person name="Mao Z."/>
            <person name="Pires J.C."/>
            <person name="Luo M."/>
            <person name="Kudrna D."/>
            <person name="Wing R.A."/>
            <person name="Meyers B.C."/>
            <person name="Yi K."/>
            <person name="Kong H."/>
            <person name="Lavrijsen P."/>
            <person name="Sunseri F."/>
            <person name="Falavigna A."/>
            <person name="Ye Y."/>
            <person name="Leebens-Mack J.H."/>
            <person name="Chen G."/>
        </authorList>
    </citation>
    <scope>NUCLEOTIDE SEQUENCE [LARGE SCALE GENOMIC DNA]</scope>
    <source>
        <strain evidence="2">cv. DH0086</strain>
    </source>
</reference>
<sequence length="118" mass="12841">MRSHRLPSSNYTFTYVIKACADVSTSSISRSVYAQMRKGVESDSATLVGVLATCSQSGLLGLGKWADWYILDKGFDVDVVLDCLIGCLNDSVPRFEYRSKSESVGAEFLVLNGIISVC</sequence>
<accession>A0A5P1FRC7</accession>
<dbReference type="Gene3D" id="1.25.40.10">
    <property type="entry name" value="Tetratricopeptide repeat domain"/>
    <property type="match status" value="1"/>
</dbReference>
<proteinExistence type="predicted"/>